<accession>A0A6S7GJ72</accession>
<dbReference type="PANTHER" id="PTHR10270:SF324">
    <property type="entry name" value="SOX DOMAIN-CONTAINING PROTEIN DICHAETE-RELATED"/>
    <property type="match status" value="1"/>
</dbReference>
<evidence type="ECO:0000256" key="2">
    <source>
        <dbReference type="ARBA" id="ARBA00023015"/>
    </source>
</evidence>
<dbReference type="GO" id="GO:0005634">
    <property type="term" value="C:nucleus"/>
    <property type="evidence" value="ECO:0007669"/>
    <property type="project" value="UniProtKB-SubCell"/>
</dbReference>
<evidence type="ECO:0000256" key="4">
    <source>
        <dbReference type="ARBA" id="ARBA00023163"/>
    </source>
</evidence>
<dbReference type="PROSITE" id="PS50118">
    <property type="entry name" value="HMG_BOX_2"/>
    <property type="match status" value="1"/>
</dbReference>
<dbReference type="Proteomes" id="UP001152795">
    <property type="component" value="Unassembled WGS sequence"/>
</dbReference>
<dbReference type="PRINTS" id="PR00886">
    <property type="entry name" value="HIGHMOBLTY12"/>
</dbReference>
<comment type="subcellular location">
    <subcellularLocation>
        <location evidence="1">Nucleus</location>
    </subcellularLocation>
</comment>
<proteinExistence type="predicted"/>
<evidence type="ECO:0000256" key="1">
    <source>
        <dbReference type="ARBA" id="ARBA00004123"/>
    </source>
</evidence>
<dbReference type="GO" id="GO:0000122">
    <property type="term" value="P:negative regulation of transcription by RNA polymerase II"/>
    <property type="evidence" value="ECO:0007669"/>
    <property type="project" value="TreeGrafter"/>
</dbReference>
<dbReference type="Pfam" id="PF00505">
    <property type="entry name" value="HMG_box"/>
    <property type="match status" value="1"/>
</dbReference>
<dbReference type="EMBL" id="CACRXK020000816">
    <property type="protein sequence ID" value="CAB3985001.1"/>
    <property type="molecule type" value="Genomic_DNA"/>
</dbReference>
<dbReference type="InterPro" id="IPR022097">
    <property type="entry name" value="SOX_fam"/>
</dbReference>
<dbReference type="AlphaFoldDB" id="A0A6S7GJ72"/>
<keyword evidence="3" id="KW-0238">DNA-binding</keyword>
<dbReference type="InterPro" id="IPR009071">
    <property type="entry name" value="HMG_box_dom"/>
</dbReference>
<protein>
    <submittedName>
        <fullName evidence="6">Transcription factor Sox-3-like</fullName>
    </submittedName>
</protein>
<keyword evidence="7" id="KW-1185">Reference proteome</keyword>
<dbReference type="GO" id="GO:0001228">
    <property type="term" value="F:DNA-binding transcription activator activity, RNA polymerase II-specific"/>
    <property type="evidence" value="ECO:0007669"/>
    <property type="project" value="TreeGrafter"/>
</dbReference>
<dbReference type="FunFam" id="1.10.30.10:FF:000002">
    <property type="entry name" value="transcription factor Sox-2"/>
    <property type="match status" value="1"/>
</dbReference>
<dbReference type="SMART" id="SM00398">
    <property type="entry name" value="HMG"/>
    <property type="match status" value="1"/>
</dbReference>
<evidence type="ECO:0000313" key="6">
    <source>
        <dbReference type="EMBL" id="CAB3985001.1"/>
    </source>
</evidence>
<organism evidence="6 7">
    <name type="scientific">Paramuricea clavata</name>
    <name type="common">Red gorgonian</name>
    <name type="synonym">Violescent sea-whip</name>
    <dbReference type="NCBI Taxonomy" id="317549"/>
    <lineage>
        <taxon>Eukaryota</taxon>
        <taxon>Metazoa</taxon>
        <taxon>Cnidaria</taxon>
        <taxon>Anthozoa</taxon>
        <taxon>Octocorallia</taxon>
        <taxon>Malacalcyonacea</taxon>
        <taxon>Plexauridae</taxon>
        <taxon>Paramuricea</taxon>
    </lineage>
</organism>
<name>A0A6S7GJ72_PARCT</name>
<evidence type="ECO:0000313" key="7">
    <source>
        <dbReference type="Proteomes" id="UP001152795"/>
    </source>
</evidence>
<keyword evidence="4" id="KW-0804">Transcription</keyword>
<reference evidence="6" key="1">
    <citation type="submission" date="2020-04" db="EMBL/GenBank/DDBJ databases">
        <authorList>
            <person name="Alioto T."/>
            <person name="Alioto T."/>
            <person name="Gomez Garrido J."/>
        </authorList>
    </citation>
    <scope>NUCLEOTIDE SEQUENCE</scope>
    <source>
        <strain evidence="6">A484AB</strain>
    </source>
</reference>
<gene>
    <name evidence="6" type="ORF">PACLA_8A013001</name>
</gene>
<dbReference type="CDD" id="cd22028">
    <property type="entry name" value="HMG-box_SoxA_SoxB_SoxG"/>
    <property type="match status" value="1"/>
</dbReference>
<dbReference type="GO" id="GO:0000978">
    <property type="term" value="F:RNA polymerase II cis-regulatory region sequence-specific DNA binding"/>
    <property type="evidence" value="ECO:0007669"/>
    <property type="project" value="TreeGrafter"/>
</dbReference>
<dbReference type="GO" id="GO:0030182">
    <property type="term" value="P:neuron differentiation"/>
    <property type="evidence" value="ECO:0007669"/>
    <property type="project" value="TreeGrafter"/>
</dbReference>
<comment type="caution">
    <text evidence="6">The sequence shown here is derived from an EMBL/GenBank/DDBJ whole genome shotgun (WGS) entry which is preliminary data.</text>
</comment>
<dbReference type="PANTHER" id="PTHR10270">
    <property type="entry name" value="SOX TRANSCRIPTION FACTOR"/>
    <property type="match status" value="1"/>
</dbReference>
<feature type="non-terminal residue" evidence="6">
    <location>
        <position position="1"/>
    </location>
</feature>
<dbReference type="Pfam" id="PF12336">
    <property type="entry name" value="SOXp"/>
    <property type="match status" value="1"/>
</dbReference>
<keyword evidence="5" id="KW-0539">Nucleus</keyword>
<dbReference type="InterPro" id="IPR050140">
    <property type="entry name" value="SRY-related_HMG-box_TF-like"/>
</dbReference>
<evidence type="ECO:0000256" key="5">
    <source>
        <dbReference type="ARBA" id="ARBA00023242"/>
    </source>
</evidence>
<dbReference type="Gene3D" id="1.10.30.10">
    <property type="entry name" value="High mobility group box domain"/>
    <property type="match status" value="1"/>
</dbReference>
<dbReference type="InterPro" id="IPR036910">
    <property type="entry name" value="HMG_box_dom_sf"/>
</dbReference>
<dbReference type="SUPFAM" id="SSF47095">
    <property type="entry name" value="HMG-box"/>
    <property type="match status" value="1"/>
</dbReference>
<dbReference type="OrthoDB" id="6247875at2759"/>
<evidence type="ECO:0000256" key="3">
    <source>
        <dbReference type="ARBA" id="ARBA00023125"/>
    </source>
</evidence>
<keyword evidence="2" id="KW-0805">Transcription regulation</keyword>
<sequence length="511" mass="57697">MPDPGRLKCPLNAALDSVMSANYNMNGSQPVNVKMLLNTELIKQEPLDCTDLSQTTECDVDTSHTQGIIADPGRLTGHMNILDISSGVVNNNRNGSVNMASDHDINLGDEFSTNTEHKNSSKMAAGSDRDPDRVKRPMNAFMVWSREKRRVMAQENPKMHNSEISKRLGDKWKKLSTNDKQPYIEEAKRLRAQHMKDFPDYKYRPRRKTKTLLKKEKYNLPLLGNCEGGPPVQRDIAQVSDYYSYPNLGYPTQDLYNTMYNSGYNTALSNTPFQGVSTSASSYYPASVYTIQGGQIYSYNSEQHLTNGSDIQTMPAVSYPQETIMLTNGGVQIKKELDSEQVSRRSYPGDLHEMINVYLPADATVNHQTRTNHVEHFQHQDSTQYSTTHMDRNTMNASVIRPNPSAATMPLTHMCNFIVFRNAQTFVNIRASITILGAVDMKSKFYLGNNLVMFALSTRFLLAFSDCKSQFPGSNVFPKVHGRVWGRFTRLKYATPITRAITLILVDYICQ</sequence>